<dbReference type="PANTHER" id="PTHR30033">
    <property type="entry name" value="FLAGELLAR HOOK-ASSOCIATED PROTEIN 1"/>
    <property type="match status" value="1"/>
</dbReference>
<gene>
    <name evidence="9" type="primary">flgK</name>
    <name evidence="9" type="ORF">RRU01S_10_00680</name>
</gene>
<comment type="subcellular location">
    <subcellularLocation>
        <location evidence="1">Bacterial flagellum</location>
    </subcellularLocation>
    <subcellularLocation>
        <location evidence="2">Secreted</location>
    </subcellularLocation>
</comment>
<accession>A0A081CU83</accession>
<evidence type="ECO:0000313" key="10">
    <source>
        <dbReference type="Proteomes" id="UP000028701"/>
    </source>
</evidence>
<comment type="caution">
    <text evidence="9">The sequence shown here is derived from an EMBL/GenBank/DDBJ whole genome shotgun (WGS) entry which is preliminary data.</text>
</comment>
<proteinExistence type="inferred from homology"/>
<dbReference type="GO" id="GO:0044780">
    <property type="term" value="P:bacterial-type flagellum assembly"/>
    <property type="evidence" value="ECO:0007669"/>
    <property type="project" value="InterPro"/>
</dbReference>
<evidence type="ECO:0000259" key="8">
    <source>
        <dbReference type="Pfam" id="PF22638"/>
    </source>
</evidence>
<dbReference type="NCBIfam" id="TIGR02492">
    <property type="entry name" value="flgK_ends"/>
    <property type="match status" value="1"/>
</dbReference>
<keyword evidence="9" id="KW-0966">Cell projection</keyword>
<dbReference type="AlphaFoldDB" id="A0A081CU83"/>
<comment type="similarity">
    <text evidence="3">Belongs to the flagella basal body rod proteins family.</text>
</comment>
<feature type="domain" description="Flagellar basal-body/hook protein C-terminal" evidence="7">
    <location>
        <begin position="438"/>
        <end position="478"/>
    </location>
</feature>
<evidence type="ECO:0000256" key="3">
    <source>
        <dbReference type="ARBA" id="ARBA00009677"/>
    </source>
</evidence>
<dbReference type="Proteomes" id="UP000028701">
    <property type="component" value="Unassembled WGS sequence"/>
</dbReference>
<dbReference type="InterPro" id="IPR010930">
    <property type="entry name" value="Flg_bb/hook_C_dom"/>
</dbReference>
<dbReference type="Pfam" id="PF22638">
    <property type="entry name" value="FlgK_D1"/>
    <property type="match status" value="1"/>
</dbReference>
<sequence>MSLASALNTTKATLSNTALQSGVVSNNISNASSTDYNRRAAVTTTNTSTGAMTVKIERVEDAALLKQSLAAASDDAGKQAFLDGMNSLSVVLGGQDYTAAPSTYLSALQNALQTYAASPSDVTLASAAISSASDVANSLNTASAAVQQLRGDADTEIATTVGKLNQLLSDFETANNAVKAATAAGGDPNNALDQRDGLLKQISSIVGISTTVRSNNDMVIYTSDGTTLFETNPRQVSFDAQAAYDATSTGSRIYIDGVAIKTGAGSNTSSKGSLPALLQLRDEVYPTYQTQLDEIARSVMKTFAETDGNGDSVAGLFTTRDGSVVDFDADPATAIPGLAGLITVSADATATPVKLRDGSIAGDSPNTENSSGYSDLLYKYAAGLNAQMDFDPAAGISTNVSLLSFATDSAGFVEEYRSNATSAAESTSAMLNKSKEAYSNSTGVNLDEELIQMLDIEQSYKAAAKLMSTIDDLLKTLMEAAN</sequence>
<evidence type="ECO:0000256" key="2">
    <source>
        <dbReference type="ARBA" id="ARBA00004613"/>
    </source>
</evidence>
<evidence type="ECO:0000256" key="4">
    <source>
        <dbReference type="ARBA" id="ARBA00016244"/>
    </source>
</evidence>
<dbReference type="SUPFAM" id="SSF64518">
    <property type="entry name" value="Phase 1 flagellin"/>
    <property type="match status" value="1"/>
</dbReference>
<evidence type="ECO:0000256" key="5">
    <source>
        <dbReference type="ARBA" id="ARBA00022525"/>
    </source>
</evidence>
<feature type="domain" description="Flagellar hook-associated protein FlgK helical" evidence="8">
    <location>
        <begin position="102"/>
        <end position="310"/>
    </location>
</feature>
<dbReference type="Pfam" id="PF06429">
    <property type="entry name" value="Flg_bbr_C"/>
    <property type="match status" value="1"/>
</dbReference>
<dbReference type="InterPro" id="IPR053927">
    <property type="entry name" value="FlgK_helical"/>
</dbReference>
<dbReference type="GO" id="GO:0005576">
    <property type="term" value="C:extracellular region"/>
    <property type="evidence" value="ECO:0007669"/>
    <property type="project" value="UniProtKB-SubCell"/>
</dbReference>
<evidence type="ECO:0000256" key="1">
    <source>
        <dbReference type="ARBA" id="ARBA00004365"/>
    </source>
</evidence>
<dbReference type="EMBL" id="BBJU01000010">
    <property type="protein sequence ID" value="GAK70229.1"/>
    <property type="molecule type" value="Genomic_DNA"/>
</dbReference>
<dbReference type="GO" id="GO:0009424">
    <property type="term" value="C:bacterial-type flagellum hook"/>
    <property type="evidence" value="ECO:0007669"/>
    <property type="project" value="InterPro"/>
</dbReference>
<dbReference type="eggNOG" id="COG1256">
    <property type="taxonomic scope" value="Bacteria"/>
</dbReference>
<keyword evidence="9" id="KW-0282">Flagellum</keyword>
<dbReference type="PANTHER" id="PTHR30033:SF1">
    <property type="entry name" value="FLAGELLAR HOOK-ASSOCIATED PROTEIN 1"/>
    <property type="match status" value="1"/>
</dbReference>
<keyword evidence="9" id="KW-0969">Cilium</keyword>
<dbReference type="InterPro" id="IPR019776">
    <property type="entry name" value="Flagellar_basal_body_rod_CS"/>
</dbReference>
<name>A0A081CU83_9HYPH</name>
<evidence type="ECO:0000313" key="9">
    <source>
        <dbReference type="EMBL" id="GAK70229.1"/>
    </source>
</evidence>
<protein>
    <recommendedName>
        <fullName evidence="4">Flagellar hook-associated protein 1</fullName>
    </recommendedName>
</protein>
<dbReference type="GO" id="GO:0005198">
    <property type="term" value="F:structural molecule activity"/>
    <property type="evidence" value="ECO:0007669"/>
    <property type="project" value="InterPro"/>
</dbReference>
<dbReference type="PROSITE" id="PS00588">
    <property type="entry name" value="FLAGELLA_BB_ROD"/>
    <property type="match status" value="1"/>
</dbReference>
<dbReference type="InterPro" id="IPR002371">
    <property type="entry name" value="FlgK"/>
</dbReference>
<keyword evidence="5" id="KW-0964">Secreted</keyword>
<organism evidence="9 10">
    <name type="scientific">Agrobacterium rubi TR3 = NBRC 13261</name>
    <dbReference type="NCBI Taxonomy" id="1368415"/>
    <lineage>
        <taxon>Bacteria</taxon>
        <taxon>Pseudomonadati</taxon>
        <taxon>Pseudomonadota</taxon>
        <taxon>Alphaproteobacteria</taxon>
        <taxon>Hyphomicrobiales</taxon>
        <taxon>Rhizobiaceae</taxon>
        <taxon>Rhizobium/Agrobacterium group</taxon>
        <taxon>Agrobacterium</taxon>
    </lineage>
</organism>
<dbReference type="OrthoDB" id="7181295at2"/>
<evidence type="ECO:0000259" key="7">
    <source>
        <dbReference type="Pfam" id="PF06429"/>
    </source>
</evidence>
<keyword evidence="6" id="KW-0975">Bacterial flagellum</keyword>
<dbReference type="RefSeq" id="WP_045229812.1">
    <property type="nucleotide sequence ID" value="NZ_BBJU01000010.1"/>
</dbReference>
<reference evidence="9 10" key="1">
    <citation type="submission" date="2014-08" db="EMBL/GenBank/DDBJ databases">
        <title>Whole genome shotgun sequence of Rhizobium rubi NBRC 13261.</title>
        <authorList>
            <person name="Katano-Makiyama Y."/>
            <person name="Hosoyama A."/>
            <person name="Hashimoto M."/>
            <person name="Hosoyama Y."/>
            <person name="Noguchi M."/>
            <person name="Tsuchikane K."/>
            <person name="Uohara A."/>
            <person name="Ohji S."/>
            <person name="Ichikawa N."/>
            <person name="Kimura A."/>
            <person name="Yamazoe A."/>
            <person name="Fujita N."/>
        </authorList>
    </citation>
    <scope>NUCLEOTIDE SEQUENCE [LARGE SCALE GENOMIC DNA]</scope>
    <source>
        <strain evidence="9 10">NBRC 13261</strain>
    </source>
</reference>
<evidence type="ECO:0000256" key="6">
    <source>
        <dbReference type="ARBA" id="ARBA00023143"/>
    </source>
</evidence>